<feature type="signal peptide" evidence="3">
    <location>
        <begin position="1"/>
        <end position="42"/>
    </location>
</feature>
<feature type="transmembrane region" description="Helical" evidence="2">
    <location>
        <begin position="334"/>
        <end position="351"/>
    </location>
</feature>
<keyword evidence="2" id="KW-1133">Transmembrane helix</keyword>
<accession>A0ABP9EQE4</accession>
<comment type="caution">
    <text evidence="4">The sequence shown here is derived from an EMBL/GenBank/DDBJ whole genome shotgun (WGS) entry which is preliminary data.</text>
</comment>
<feature type="compositionally biased region" description="Low complexity" evidence="1">
    <location>
        <begin position="296"/>
        <end position="327"/>
    </location>
</feature>
<evidence type="ECO:0000256" key="3">
    <source>
        <dbReference type="SAM" id="SignalP"/>
    </source>
</evidence>
<gene>
    <name evidence="4" type="ORF">GCM10023235_77110</name>
</gene>
<keyword evidence="2" id="KW-0812">Transmembrane</keyword>
<organism evidence="4 5">
    <name type="scientific">Kitasatospora terrestris</name>
    <dbReference type="NCBI Taxonomy" id="258051"/>
    <lineage>
        <taxon>Bacteria</taxon>
        <taxon>Bacillati</taxon>
        <taxon>Actinomycetota</taxon>
        <taxon>Actinomycetes</taxon>
        <taxon>Kitasatosporales</taxon>
        <taxon>Streptomycetaceae</taxon>
        <taxon>Kitasatospora</taxon>
    </lineage>
</organism>
<evidence type="ECO:0000256" key="1">
    <source>
        <dbReference type="SAM" id="MobiDB-lite"/>
    </source>
</evidence>
<dbReference type="Proteomes" id="UP001501752">
    <property type="component" value="Unassembled WGS sequence"/>
</dbReference>
<dbReference type="SUPFAM" id="SSF75011">
    <property type="entry name" value="3-carboxy-cis,cis-mucoante lactonizing enzyme"/>
    <property type="match status" value="1"/>
</dbReference>
<feature type="region of interest" description="Disordered" evidence="1">
    <location>
        <begin position="274"/>
        <end position="330"/>
    </location>
</feature>
<reference evidence="5" key="1">
    <citation type="journal article" date="2019" name="Int. J. Syst. Evol. Microbiol.">
        <title>The Global Catalogue of Microorganisms (GCM) 10K type strain sequencing project: providing services to taxonomists for standard genome sequencing and annotation.</title>
        <authorList>
            <consortium name="The Broad Institute Genomics Platform"/>
            <consortium name="The Broad Institute Genome Sequencing Center for Infectious Disease"/>
            <person name="Wu L."/>
            <person name="Ma J."/>
        </authorList>
    </citation>
    <scope>NUCLEOTIDE SEQUENCE [LARGE SCALE GENOMIC DNA]</scope>
    <source>
        <strain evidence="5">JCM 13006</strain>
    </source>
</reference>
<keyword evidence="2" id="KW-0472">Membrane</keyword>
<protein>
    <recommendedName>
        <fullName evidence="6">WD40 repeat domain-containing protein</fullName>
    </recommendedName>
</protein>
<feature type="chain" id="PRO_5045867987" description="WD40 repeat domain-containing protein" evidence="3">
    <location>
        <begin position="43"/>
        <end position="361"/>
    </location>
</feature>
<sequence length="361" mass="38299">MMTEGSVPRRRRVRRLHLVRRTAALLAASGLALLPSVQPAAAEGSRTEFTIGDPRITESSGLAASRAHPGVYWTHNDSDDGPYVYAVDSTGRTVATVTLRGIKPRDVEAISLGPDGALYLGDIGDNLDGSWSEVWIYRFAEPAELRDQTVDATRYRVRYEDGPRNAEALMIHPGTGRAYIASKNERTGGLYQGPEKLSATGVNTFRRIADVPWVTDGAFSPDGTRLLLRGYFFAEEYRWKDGGAAPQRLGSVELPFQRQGESVTFAPDGRSVLYGTEGKNSTVTRVPLSGDKLPDSAATATPTTPAPTASGPASPGAAPAGGATAPGQGTGSRSTGILIAVGAVALLAAVFRRRSRSRGDS</sequence>
<evidence type="ECO:0000313" key="5">
    <source>
        <dbReference type="Proteomes" id="UP001501752"/>
    </source>
</evidence>
<proteinExistence type="predicted"/>
<evidence type="ECO:0008006" key="6">
    <source>
        <dbReference type="Google" id="ProtNLM"/>
    </source>
</evidence>
<keyword evidence="3" id="KW-0732">Signal</keyword>
<keyword evidence="5" id="KW-1185">Reference proteome</keyword>
<name>A0ABP9EQE4_9ACTN</name>
<evidence type="ECO:0000313" key="4">
    <source>
        <dbReference type="EMBL" id="GAA4884747.1"/>
    </source>
</evidence>
<evidence type="ECO:0000256" key="2">
    <source>
        <dbReference type="SAM" id="Phobius"/>
    </source>
</evidence>
<dbReference type="EMBL" id="BAABIS010000001">
    <property type="protein sequence ID" value="GAA4884747.1"/>
    <property type="molecule type" value="Genomic_DNA"/>
</dbReference>